<sequence>MANSSSTNAAGRILKRANASTIQDKFLVGYQGWFTCNGDGEPVGPGHHGWLHWFNYPIPDGGRPNTDVWPDVSSYSPSELFPAPGLKTKAGDPIFLFSSRNAKTVQRHFHWMAEHGVDGAFLQRFAGQCDLEAGNEGIMRIRDEVGDCVKEAAEREGRVFAIMYDVSGVAPDRIQRILERDWRHLVRNKGVLDSPNYLREKGKPVIALWGFGFDNTKHTPELVHSITQFFRDTTPGGVYIMGGTPASWRTAEGDADRNPAFLNVWMNDFDAISPWTIGRYNTEQEADEFSESKLKGDADFIKKHNDAGGGRKIDYIPVVFPGGSGFNLSEGKWGFNNIKRNGGRFLWKQISNAKRLGVRTLYGAMWDEYDEGTAFMPIVEHKRNLPESDKFRFMALDEDGYDLPSDWYMRICGFAGEGLRSERRIHETFPVKELQDYWSSRPRYEAVSQKSGDFVSGSSYTATGSSSGAGTSGAPSTDADGQTYAEWLATQKEEKEDLPPPPYSLEAAEIPATSVSNPSPIQSTVAPGPAIRNPGMSTGSTPLTSVGYASPAAMAIAPQPAAPQPHRTGSPAINPSGYAGPSSSYSPSANTSGPGAFQRQQQDPIASLTHGLGRQSISDSGYRVGGSTQTGGSASTESSSPTHTVHSVVHNPVHAPPSQYSGRHSRPSSQSGTISQISRPHSQQGYQNTSAVSSTIHVQSPAQEDSVSSSWSQEQWPPQEWNVRPNQTANAPPAVPHSTYPVQPGGATLTRPQSFSASSNVVGGTSLRPSSTISGRPSSAASNPISPGSYSSASNSDHRPVSPYPNTQSPSNSFNPTPYSLQSVSSYPPRPSTTGPYAQEQSSSAHGFPNGPSYTSVVSTYPGQGGSFYPGQATGSAYQPMHGSSYAWSSGPTSHGSPPRSPLGVGASAFPSQSTYPSGPYSHSQPPVPHQYTGPSFPSSNPGGSPPLSSYQPHSPDMYFPQAQASGTGTEGGYFDNSNGGSSNVSMSSGPPAAYPYPSQYGSSAPSFPGPSGPSNYDYPQPATTSSAWVPPAIHPRPPAHSGPSYGKPFTAPGFPSASGGTNSSSGLGKLALSAVDRVAGKKTREQLESQVAGLAQSECLTNFSHCFGTNVEFV</sequence>
<feature type="region of interest" description="Disordered" evidence="1">
    <location>
        <begin position="869"/>
        <end position="1068"/>
    </location>
</feature>
<comment type="caution">
    <text evidence="2">The sequence shown here is derived from an EMBL/GenBank/DDBJ whole genome shotgun (WGS) entry which is preliminary data.</text>
</comment>
<feature type="compositionally biased region" description="Low complexity" evidence="1">
    <location>
        <begin position="708"/>
        <end position="721"/>
    </location>
</feature>
<name>A0A409XAS6_PSICY</name>
<feature type="compositionally biased region" description="Polar residues" evidence="1">
    <location>
        <begin position="886"/>
        <end position="896"/>
    </location>
</feature>
<feature type="region of interest" description="Disordered" evidence="1">
    <location>
        <begin position="559"/>
        <end position="857"/>
    </location>
</feature>
<feature type="compositionally biased region" description="Polar residues" evidence="1">
    <location>
        <begin position="910"/>
        <end position="925"/>
    </location>
</feature>
<feature type="compositionally biased region" description="Polar residues" evidence="1">
    <location>
        <begin position="658"/>
        <end position="707"/>
    </location>
</feature>
<feature type="region of interest" description="Disordered" evidence="1">
    <location>
        <begin position="461"/>
        <end position="480"/>
    </location>
</feature>
<keyword evidence="3" id="KW-1185">Reference proteome</keyword>
<evidence type="ECO:0000313" key="2">
    <source>
        <dbReference type="EMBL" id="PPQ87845.1"/>
    </source>
</evidence>
<feature type="compositionally biased region" description="Polar residues" evidence="1">
    <location>
        <begin position="804"/>
        <end position="845"/>
    </location>
</feature>
<feature type="compositionally biased region" description="Low complexity" evidence="1">
    <location>
        <begin position="625"/>
        <end position="653"/>
    </location>
</feature>
<dbReference type="AlphaFoldDB" id="A0A409XAS6"/>
<reference evidence="2 3" key="1">
    <citation type="journal article" date="2018" name="Evol. Lett.">
        <title>Horizontal gene cluster transfer increased hallucinogenic mushroom diversity.</title>
        <authorList>
            <person name="Reynolds H.T."/>
            <person name="Vijayakumar V."/>
            <person name="Gluck-Thaler E."/>
            <person name="Korotkin H.B."/>
            <person name="Matheny P.B."/>
            <person name="Slot J.C."/>
        </authorList>
    </citation>
    <scope>NUCLEOTIDE SEQUENCE [LARGE SCALE GENOMIC DNA]</scope>
    <source>
        <strain evidence="2 3">2631</strain>
    </source>
</reference>
<feature type="compositionally biased region" description="Low complexity" evidence="1">
    <location>
        <begin position="574"/>
        <end position="594"/>
    </location>
</feature>
<accession>A0A409XAS6</accession>
<dbReference type="STRING" id="93625.A0A409XAS6"/>
<evidence type="ECO:0000313" key="3">
    <source>
        <dbReference type="Proteomes" id="UP000283269"/>
    </source>
</evidence>
<gene>
    <name evidence="2" type="ORF">CVT25_009497</name>
</gene>
<dbReference type="Gene3D" id="3.20.20.80">
    <property type="entry name" value="Glycosidases"/>
    <property type="match status" value="1"/>
</dbReference>
<evidence type="ECO:0008006" key="4">
    <source>
        <dbReference type="Google" id="ProtNLM"/>
    </source>
</evidence>
<dbReference type="Proteomes" id="UP000283269">
    <property type="component" value="Unassembled WGS sequence"/>
</dbReference>
<evidence type="ECO:0000256" key="1">
    <source>
        <dbReference type="SAM" id="MobiDB-lite"/>
    </source>
</evidence>
<proteinExistence type="predicted"/>
<feature type="compositionally biased region" description="Polar residues" evidence="1">
    <location>
        <begin position="750"/>
        <end position="795"/>
    </location>
</feature>
<dbReference type="InParanoid" id="A0A409XAS6"/>
<feature type="compositionally biased region" description="Low complexity" evidence="1">
    <location>
        <begin position="461"/>
        <end position="479"/>
    </location>
</feature>
<organism evidence="2 3">
    <name type="scientific">Psilocybe cyanescens</name>
    <dbReference type="NCBI Taxonomy" id="93625"/>
    <lineage>
        <taxon>Eukaryota</taxon>
        <taxon>Fungi</taxon>
        <taxon>Dikarya</taxon>
        <taxon>Basidiomycota</taxon>
        <taxon>Agaricomycotina</taxon>
        <taxon>Agaricomycetes</taxon>
        <taxon>Agaricomycetidae</taxon>
        <taxon>Agaricales</taxon>
        <taxon>Agaricineae</taxon>
        <taxon>Strophariaceae</taxon>
        <taxon>Psilocybe</taxon>
    </lineage>
</organism>
<dbReference type="EMBL" id="NHYD01002198">
    <property type="protein sequence ID" value="PPQ87845.1"/>
    <property type="molecule type" value="Genomic_DNA"/>
</dbReference>
<dbReference type="CDD" id="cd11576">
    <property type="entry name" value="GH99_GH71_like_2"/>
    <property type="match status" value="1"/>
</dbReference>
<protein>
    <recommendedName>
        <fullName evidence="4">Xylosidase/arabinosidase</fullName>
    </recommendedName>
</protein>
<feature type="compositionally biased region" description="Low complexity" evidence="1">
    <location>
        <begin position="977"/>
        <end position="1007"/>
    </location>
</feature>
<dbReference type="OrthoDB" id="2589715at2759"/>
<feature type="compositionally biased region" description="Low complexity" evidence="1">
    <location>
        <begin position="934"/>
        <end position="950"/>
    </location>
</feature>